<reference evidence="1" key="1">
    <citation type="submission" date="2022-04" db="EMBL/GenBank/DDBJ databases">
        <title>Jade perch genome.</title>
        <authorList>
            <person name="Chao B."/>
        </authorList>
    </citation>
    <scope>NUCLEOTIDE SEQUENCE</scope>
    <source>
        <strain evidence="1">CB-2022</strain>
    </source>
</reference>
<accession>A0ACB8W1V0</accession>
<sequence>MPRSKEIQEQMREKEIEIYQSGKGYKAISKALGLVIHYPQMAKTWNSGEPSQEWPADQNYPKSAAMTHPTTSKEQQASLASVKLIKVSMDATVSVILLLTGFCVPPASFLDKFYFVDTAMTWFKARDYCIYKYTEMATIWSVEDMTKLMNTPVTAGFTGKAWIGLYQNTTKWFWTNATTSTPYYNWGVNMLDNYHANEYCATIDDRGLWADADCQIEKPFICLQAVRTWKTVVSLKIQSSANMEDPLYIADLQEQSKPDMACYSTLVLLFCGFGLNCCSQFPVRKYYYVNLAMSWPNAQQYCREKYSDLATFESMDDISRLKAPFSYSWAWIGLKDGPESWKTNMGDDTNSWRWSATGETSKTGYSNWGTNEPNNGRLDEMCVVMGQDGKWSDVNCVSSNYFVCYHVTSQSEKTYVFISTLKTWTDARDYCREHFTDLPVIENTAENTEVYSAKSANASVWIGLYRVSWTWSDNTQSSFRFWKSGKPDNLYDTQLCAAENSLHQWNGGFCELQLPFICHQVLKLRTVVKMMILTDKTDSATNTQILQQLQARVRKHVFISTLKTWTDARDYCREHFTDLPVIEKTAENTEVYSAKPANASVWIGLYRVSWTWSDNTQSSFRFWISGNPNNYGGQQFCTLENPLHQWDDDSCNFKYPFICHQETAQNDRTYVFVSTLLTWSSARDYCRMHYRDLAVIESSVENTNVYNSKPGTADVWIGLYRVPWAWSNNSNSSFRNWLPGEPNNSGGDQHCANENTEHKWDDLRCDTLLTFICHDDPKMKAVVRMKIYTNADMMDSATNTKILQQLGAELKSRGLADLTLRWNIQPKKVENKVTEAGNLLTF</sequence>
<proteinExistence type="predicted"/>
<gene>
    <name evidence="1" type="ORF">L3Q82_013007</name>
</gene>
<evidence type="ECO:0000313" key="1">
    <source>
        <dbReference type="EMBL" id="KAI3360773.1"/>
    </source>
</evidence>
<keyword evidence="2" id="KW-1185">Reference proteome</keyword>
<protein>
    <submittedName>
        <fullName evidence="1">Uncharacterized protein</fullName>
    </submittedName>
</protein>
<name>A0ACB8W1V0_9TELE</name>
<comment type="caution">
    <text evidence="1">The sequence shown here is derived from an EMBL/GenBank/DDBJ whole genome shotgun (WGS) entry which is preliminary data.</text>
</comment>
<dbReference type="EMBL" id="CM041546">
    <property type="protein sequence ID" value="KAI3360773.1"/>
    <property type="molecule type" value="Genomic_DNA"/>
</dbReference>
<evidence type="ECO:0000313" key="2">
    <source>
        <dbReference type="Proteomes" id="UP000831701"/>
    </source>
</evidence>
<organism evidence="1 2">
    <name type="scientific">Scortum barcoo</name>
    <name type="common">barcoo grunter</name>
    <dbReference type="NCBI Taxonomy" id="214431"/>
    <lineage>
        <taxon>Eukaryota</taxon>
        <taxon>Metazoa</taxon>
        <taxon>Chordata</taxon>
        <taxon>Craniata</taxon>
        <taxon>Vertebrata</taxon>
        <taxon>Euteleostomi</taxon>
        <taxon>Actinopterygii</taxon>
        <taxon>Neopterygii</taxon>
        <taxon>Teleostei</taxon>
        <taxon>Neoteleostei</taxon>
        <taxon>Acanthomorphata</taxon>
        <taxon>Eupercaria</taxon>
        <taxon>Centrarchiformes</taxon>
        <taxon>Terapontoidei</taxon>
        <taxon>Terapontidae</taxon>
        <taxon>Scortum</taxon>
    </lineage>
</organism>
<dbReference type="Proteomes" id="UP000831701">
    <property type="component" value="Chromosome 16"/>
</dbReference>